<dbReference type="FunFam" id="3.30.565.10:FF:000006">
    <property type="entry name" value="Sensor histidine kinase WalK"/>
    <property type="match status" value="1"/>
</dbReference>
<dbReference type="PRINTS" id="PR00344">
    <property type="entry name" value="BCTRLSENSOR"/>
</dbReference>
<dbReference type="GO" id="GO:0016036">
    <property type="term" value="P:cellular response to phosphate starvation"/>
    <property type="evidence" value="ECO:0007669"/>
    <property type="project" value="TreeGrafter"/>
</dbReference>
<dbReference type="GO" id="GO:0004721">
    <property type="term" value="F:phosphoprotein phosphatase activity"/>
    <property type="evidence" value="ECO:0007669"/>
    <property type="project" value="TreeGrafter"/>
</dbReference>
<dbReference type="EC" id="2.7.13.3" evidence="2"/>
<protein>
    <recommendedName>
        <fullName evidence="2">histidine kinase</fullName>
        <ecNumber evidence="2">2.7.13.3</ecNumber>
    </recommendedName>
</protein>
<comment type="catalytic activity">
    <reaction evidence="1">
        <text>ATP + protein L-histidine = ADP + protein N-phospho-L-histidine.</text>
        <dbReference type="EC" id="2.7.13.3"/>
    </reaction>
</comment>
<dbReference type="InterPro" id="IPR003661">
    <property type="entry name" value="HisK_dim/P_dom"/>
</dbReference>
<dbReference type="SMART" id="SM00387">
    <property type="entry name" value="HATPase_c"/>
    <property type="match status" value="1"/>
</dbReference>
<keyword evidence="3" id="KW-0597">Phosphoprotein</keyword>
<dbReference type="InterPro" id="IPR050351">
    <property type="entry name" value="BphY/WalK/GraS-like"/>
</dbReference>
<keyword evidence="6" id="KW-0902">Two-component regulatory system</keyword>
<evidence type="ECO:0000256" key="1">
    <source>
        <dbReference type="ARBA" id="ARBA00000085"/>
    </source>
</evidence>
<dbReference type="RefSeq" id="WP_048594870.1">
    <property type="nucleotide sequence ID" value="NZ_CVLB01000001.1"/>
</dbReference>
<evidence type="ECO:0000256" key="7">
    <source>
        <dbReference type="ARBA" id="ARBA00023136"/>
    </source>
</evidence>
<dbReference type="Proteomes" id="UP000043763">
    <property type="component" value="Unassembled WGS sequence"/>
</dbReference>
<sequence>MIKNIFYKSLLILILSSALMFIGILFTVQYNNIVYSQVMIVNIIEMLEKEIDLYDVQTEDAFRKFVLQSDKEELRISIISTNGVVIADTMTDTSKNPMGNHTNRSDVIAALHSIENKPAFSINTSISQKTPYMYVSKKIKADDKRDYILRVSIPIESVNKYLISFLFTAVMVIGVVVIVMALVLPLMSRNIMIPFYMIKETLDNIYNNKSTIPKNLTGYNDINTILYDINELAVSLNENITGYQTEREKLNYVLENIAQGIIAVNKNKEIFFINQYALDLLEISDSNIRKLNEIIKDDDVIEKIDNAIEFSRFSKFDVKEHTMDIEISIVPIRNNENISALIKFEDVTDIRKVEIEKQDFFINASHELKTPLTSIIGYSELLIATGGGKNQADFIKRINNEALRMKDLVIDMLTLSRIEANWKETVDEEIDIKDIVLDVFESNRIKAEQRNIDVQLDIESAVIMANKEKITEVVNNLVDNAIKYTDDDGKVKIYLKKNADKAIFSVKDTGCGIAPQYLNRVFERFFRVKNNKYLKVHGTGLGLTIVKNICNYYNADIHIKSEENVGTEMTVVFNLYKKEEESKNIEKIEKNN</sequence>
<dbReference type="SUPFAM" id="SSF55874">
    <property type="entry name" value="ATPase domain of HSP90 chaperone/DNA topoisomerase II/histidine kinase"/>
    <property type="match status" value="1"/>
</dbReference>
<keyword evidence="4" id="KW-0808">Transferase</keyword>
<dbReference type="OrthoDB" id="9813151at2"/>
<evidence type="ECO:0000313" key="10">
    <source>
        <dbReference type="EMBL" id="CRF33792.1"/>
    </source>
</evidence>
<dbReference type="FunFam" id="1.10.287.130:FF:000001">
    <property type="entry name" value="Two-component sensor histidine kinase"/>
    <property type="match status" value="1"/>
</dbReference>
<dbReference type="InterPro" id="IPR036097">
    <property type="entry name" value="HisK_dim/P_sf"/>
</dbReference>
<dbReference type="SMART" id="SM00388">
    <property type="entry name" value="HisKA"/>
    <property type="match status" value="1"/>
</dbReference>
<name>A0A0G4K7U3_9SPIR</name>
<dbReference type="PROSITE" id="PS50109">
    <property type="entry name" value="HIS_KIN"/>
    <property type="match status" value="1"/>
</dbReference>
<dbReference type="GO" id="GO:0005886">
    <property type="term" value="C:plasma membrane"/>
    <property type="evidence" value="ECO:0007669"/>
    <property type="project" value="TreeGrafter"/>
</dbReference>
<dbReference type="CDD" id="cd00082">
    <property type="entry name" value="HisKA"/>
    <property type="match status" value="1"/>
</dbReference>
<dbReference type="InterPro" id="IPR004358">
    <property type="entry name" value="Sig_transdc_His_kin-like_C"/>
</dbReference>
<dbReference type="PANTHER" id="PTHR45453">
    <property type="entry name" value="PHOSPHATE REGULON SENSOR PROTEIN PHOR"/>
    <property type="match status" value="1"/>
</dbReference>
<keyword evidence="8" id="KW-0812">Transmembrane</keyword>
<keyword evidence="5 10" id="KW-0418">Kinase</keyword>
<keyword evidence="11" id="KW-1185">Reference proteome</keyword>
<feature type="transmembrane region" description="Helical" evidence="8">
    <location>
        <begin position="161"/>
        <end position="187"/>
    </location>
</feature>
<dbReference type="Gene3D" id="3.30.565.10">
    <property type="entry name" value="Histidine kinase-like ATPase, C-terminal domain"/>
    <property type="match status" value="1"/>
</dbReference>
<dbReference type="Pfam" id="PF13188">
    <property type="entry name" value="PAS_8"/>
    <property type="match status" value="1"/>
</dbReference>
<dbReference type="InterPro" id="IPR036890">
    <property type="entry name" value="HATPase_C_sf"/>
</dbReference>
<dbReference type="Gene3D" id="1.10.287.130">
    <property type="match status" value="1"/>
</dbReference>
<gene>
    <name evidence="10" type="ORF">BRSU_1674</name>
</gene>
<dbReference type="Pfam" id="PF00512">
    <property type="entry name" value="HisKA"/>
    <property type="match status" value="1"/>
</dbReference>
<dbReference type="InterPro" id="IPR003594">
    <property type="entry name" value="HATPase_dom"/>
</dbReference>
<dbReference type="AlphaFoldDB" id="A0A0G4K7U3"/>
<evidence type="ECO:0000259" key="9">
    <source>
        <dbReference type="PROSITE" id="PS50109"/>
    </source>
</evidence>
<reference evidence="11" key="1">
    <citation type="submission" date="2015-04" db="EMBL/GenBank/DDBJ databases">
        <authorList>
            <person name="Mushtaq Mamoona"/>
        </authorList>
    </citation>
    <scope>NUCLEOTIDE SEQUENCE [LARGE SCALE GENOMIC DNA]</scope>
    <source>
        <strain evidence="11">AN4859/03</strain>
    </source>
</reference>
<keyword evidence="7 8" id="KW-0472">Membrane</keyword>
<keyword evidence="8" id="KW-1133">Transmembrane helix</keyword>
<evidence type="ECO:0000256" key="6">
    <source>
        <dbReference type="ARBA" id="ARBA00023012"/>
    </source>
</evidence>
<feature type="domain" description="Histidine kinase" evidence="9">
    <location>
        <begin position="363"/>
        <end position="577"/>
    </location>
</feature>
<dbReference type="InterPro" id="IPR000014">
    <property type="entry name" value="PAS"/>
</dbReference>
<dbReference type="EMBL" id="CVLB01000001">
    <property type="protein sequence ID" value="CRF33792.1"/>
    <property type="molecule type" value="Genomic_DNA"/>
</dbReference>
<evidence type="ECO:0000256" key="4">
    <source>
        <dbReference type="ARBA" id="ARBA00022679"/>
    </source>
</evidence>
<evidence type="ECO:0000256" key="2">
    <source>
        <dbReference type="ARBA" id="ARBA00012438"/>
    </source>
</evidence>
<dbReference type="PANTHER" id="PTHR45453:SF1">
    <property type="entry name" value="PHOSPHATE REGULON SENSOR PROTEIN PHOR"/>
    <property type="match status" value="1"/>
</dbReference>
<evidence type="ECO:0000256" key="5">
    <source>
        <dbReference type="ARBA" id="ARBA00022777"/>
    </source>
</evidence>
<accession>A0A0G4K7U3</accession>
<evidence type="ECO:0000256" key="3">
    <source>
        <dbReference type="ARBA" id="ARBA00022553"/>
    </source>
</evidence>
<organism evidence="10 11">
    <name type="scientific">Brachyspira suanatina</name>
    <dbReference type="NCBI Taxonomy" id="381802"/>
    <lineage>
        <taxon>Bacteria</taxon>
        <taxon>Pseudomonadati</taxon>
        <taxon>Spirochaetota</taxon>
        <taxon>Spirochaetia</taxon>
        <taxon>Brachyspirales</taxon>
        <taxon>Brachyspiraceae</taxon>
        <taxon>Brachyspira</taxon>
    </lineage>
</organism>
<evidence type="ECO:0000313" key="11">
    <source>
        <dbReference type="Proteomes" id="UP000043763"/>
    </source>
</evidence>
<dbReference type="Pfam" id="PF02518">
    <property type="entry name" value="HATPase_c"/>
    <property type="match status" value="1"/>
</dbReference>
<dbReference type="SUPFAM" id="SSF47384">
    <property type="entry name" value="Homodimeric domain of signal transducing histidine kinase"/>
    <property type="match status" value="1"/>
</dbReference>
<proteinExistence type="predicted"/>
<dbReference type="GO" id="GO:0000155">
    <property type="term" value="F:phosphorelay sensor kinase activity"/>
    <property type="evidence" value="ECO:0007669"/>
    <property type="project" value="InterPro"/>
</dbReference>
<dbReference type="Gene3D" id="3.30.450.20">
    <property type="entry name" value="PAS domain"/>
    <property type="match status" value="1"/>
</dbReference>
<dbReference type="InterPro" id="IPR005467">
    <property type="entry name" value="His_kinase_dom"/>
</dbReference>
<evidence type="ECO:0000256" key="8">
    <source>
        <dbReference type="SAM" id="Phobius"/>
    </source>
</evidence>